<comment type="catalytic activity">
    <reaction evidence="13">
        <text>2 Fe(II)-[cytochrome c] + H2O2 + 2 H(+) = 2 Fe(III)-[cytochrome c] + 2 H2O</text>
        <dbReference type="Rhea" id="RHEA:16581"/>
        <dbReference type="Rhea" id="RHEA-COMP:10350"/>
        <dbReference type="Rhea" id="RHEA-COMP:14399"/>
        <dbReference type="ChEBI" id="CHEBI:15377"/>
        <dbReference type="ChEBI" id="CHEBI:15378"/>
        <dbReference type="ChEBI" id="CHEBI:16240"/>
        <dbReference type="ChEBI" id="CHEBI:29033"/>
        <dbReference type="ChEBI" id="CHEBI:29034"/>
        <dbReference type="EC" id="1.11.1.5"/>
    </reaction>
</comment>
<dbReference type="GO" id="GO:0005759">
    <property type="term" value="C:mitochondrial matrix"/>
    <property type="evidence" value="ECO:0007669"/>
    <property type="project" value="UniProtKB-SubCell"/>
</dbReference>
<dbReference type="InterPro" id="IPR044831">
    <property type="entry name" value="Ccp1-like"/>
</dbReference>
<evidence type="ECO:0000256" key="3">
    <source>
        <dbReference type="ARBA" id="ARBA00004569"/>
    </source>
</evidence>
<keyword evidence="10" id="KW-0408">Iron</keyword>
<dbReference type="InParanoid" id="G8XYZ0"/>
<protein>
    <recommendedName>
        <fullName evidence="14">Peroxidase</fullName>
        <ecNumber evidence="14">1.11.1.-</ecNumber>
    </recommendedName>
</protein>
<accession>G8XYZ0</accession>
<dbReference type="SUPFAM" id="SSF48113">
    <property type="entry name" value="Heme-dependent peroxidases"/>
    <property type="match status" value="1"/>
</dbReference>
<dbReference type="PRINTS" id="PR00458">
    <property type="entry name" value="PEROXIDASE"/>
</dbReference>
<sequence>MSSAYIYEKAFKSARGLRAFNASSRSRTGAYLFVLGGGLAAGYYAHENGKRDQKNGNSGSGGNGSWKPLVAGTAIINTASVPKSKGLKDYQEVYNDIAEKVHEEEDADDGAGRYGLLTRLAWHNSGTYKKADNTGGSFGGTMIYKPEETDGENAGLSIGREFLSEFMQKYPWLSRGDLWTLGGVVAVQECGGPKIKWRPGRQDIDEQQRVPENGRLPQASRGADHVRDVFSRMGLTDQETVALIGAHCLGKCHTDRSGYDGPWGPSFNMFTNDFFVRLLQNWHIRKWDGKKQYEDDETNSFMMLPTDMALKEDGNFIKYVKQYAEDQDLFFKDFANAFSKLLELGITFPKDSKPLVFKTLEEQEDD</sequence>
<dbReference type="InterPro" id="IPR010255">
    <property type="entry name" value="Haem_peroxidase_sf"/>
</dbReference>
<keyword evidence="11" id="KW-0496">Mitochondrion</keyword>
<dbReference type="FunFam" id="1.10.520.10:FF:000005">
    <property type="entry name" value="Cytochrome c peroxidase"/>
    <property type="match status" value="1"/>
</dbReference>
<dbReference type="GO" id="GO:0046872">
    <property type="term" value="F:metal ion binding"/>
    <property type="evidence" value="ECO:0007669"/>
    <property type="project" value="UniProtKB-UniRule"/>
</dbReference>
<dbReference type="GO" id="GO:0000302">
    <property type="term" value="P:response to reactive oxygen species"/>
    <property type="evidence" value="ECO:0007669"/>
    <property type="project" value="TreeGrafter"/>
</dbReference>
<evidence type="ECO:0000259" key="15">
    <source>
        <dbReference type="PROSITE" id="PS50873"/>
    </source>
</evidence>
<dbReference type="FunFam" id="1.10.420.10:FF:000009">
    <property type="entry name" value="Ascorbate peroxidase"/>
    <property type="match status" value="1"/>
</dbReference>
<dbReference type="Gene3D" id="1.10.520.10">
    <property type="match status" value="1"/>
</dbReference>
<proteinExistence type="inferred from homology"/>
<dbReference type="OrthoDB" id="2859658at2759"/>
<evidence type="ECO:0000313" key="16">
    <source>
        <dbReference type="EMBL" id="CCE86899.1"/>
    </source>
</evidence>
<evidence type="ECO:0000256" key="5">
    <source>
        <dbReference type="ARBA" id="ARBA00022559"/>
    </source>
</evidence>
<reference evidence="16 17" key="1">
    <citation type="journal article" date="2012" name="G3 (Bethesda)">
        <title>Pichia sorbitophila, an interspecies yeast hybrid reveals early steps of genome resolution following polyploidization.</title>
        <authorList>
            <person name="Leh Louis V."/>
            <person name="Despons L."/>
            <person name="Friedrich A."/>
            <person name="Martin T."/>
            <person name="Durrens P."/>
            <person name="Casaregola S."/>
            <person name="Neuveglise C."/>
            <person name="Fairhead C."/>
            <person name="Marck C."/>
            <person name="Cruz J.A."/>
            <person name="Straub M.L."/>
            <person name="Kugler V."/>
            <person name="Sacerdot C."/>
            <person name="Uzunov Z."/>
            <person name="Thierry A."/>
            <person name="Weiss S."/>
            <person name="Bleykasten C."/>
            <person name="De Montigny J."/>
            <person name="Jacques N."/>
            <person name="Jung P."/>
            <person name="Lemaire M."/>
            <person name="Mallet S."/>
            <person name="Morel G."/>
            <person name="Richard G.F."/>
            <person name="Sarkar A."/>
            <person name="Savel G."/>
            <person name="Schacherer J."/>
            <person name="Seret M.L."/>
            <person name="Talla E."/>
            <person name="Samson G."/>
            <person name="Jubin C."/>
            <person name="Poulain J."/>
            <person name="Vacherie B."/>
            <person name="Barbe V."/>
            <person name="Pelletier E."/>
            <person name="Sherman D.J."/>
            <person name="Westhof E."/>
            <person name="Weissenbach J."/>
            <person name="Baret P.V."/>
            <person name="Wincker P."/>
            <person name="Gaillardin C."/>
            <person name="Dujon B."/>
            <person name="Souciet J.L."/>
        </authorList>
    </citation>
    <scope>NUCLEOTIDE SEQUENCE [LARGE SCALE GENOMIC DNA]</scope>
    <source>
        <strain evidence="17">ATCC MYA-4447 / BCRC 22081 / CBS 7064 / NBRC 10061 / NRRL Y-12695</strain>
    </source>
</reference>
<dbReference type="EC" id="1.11.1.-" evidence="14"/>
<gene>
    <name evidence="16" type="primary">Piso0_005417</name>
    <name evidence="16" type="ORF">GNLVRS01_PISO0N14665g</name>
</gene>
<dbReference type="OMA" id="MAKNYPV"/>
<dbReference type="Pfam" id="PF00141">
    <property type="entry name" value="peroxidase"/>
    <property type="match status" value="1"/>
</dbReference>
<evidence type="ECO:0000256" key="14">
    <source>
        <dbReference type="RuleBase" id="RU363051"/>
    </source>
</evidence>
<dbReference type="eggNOG" id="ENOG502QR1E">
    <property type="taxonomic scope" value="Eukaryota"/>
</dbReference>
<dbReference type="HOGENOM" id="CLU_036959_1_1_1"/>
<dbReference type="STRING" id="559304.G8XYZ0"/>
<evidence type="ECO:0000256" key="9">
    <source>
        <dbReference type="ARBA" id="ARBA00023002"/>
    </source>
</evidence>
<keyword evidence="5 14" id="KW-0575">Peroxidase</keyword>
<dbReference type="GO" id="GO:0004130">
    <property type="term" value="F:cytochrome-c peroxidase activity"/>
    <property type="evidence" value="ECO:0007669"/>
    <property type="project" value="UniProtKB-EC"/>
</dbReference>
<dbReference type="GO" id="GO:0020037">
    <property type="term" value="F:heme binding"/>
    <property type="evidence" value="ECO:0007669"/>
    <property type="project" value="UniProtKB-UniRule"/>
</dbReference>
<dbReference type="Gene3D" id="1.10.420.10">
    <property type="entry name" value="Peroxidase, domain 2"/>
    <property type="match status" value="1"/>
</dbReference>
<keyword evidence="7" id="KW-0479">Metal-binding</keyword>
<evidence type="ECO:0000256" key="10">
    <source>
        <dbReference type="ARBA" id="ARBA00023004"/>
    </source>
</evidence>
<dbReference type="GO" id="GO:0042744">
    <property type="term" value="P:hydrogen peroxide catabolic process"/>
    <property type="evidence" value="ECO:0007669"/>
    <property type="project" value="TreeGrafter"/>
</dbReference>
<comment type="subcellular location">
    <subcellularLocation>
        <location evidence="3">Mitochondrion intermembrane space</location>
    </subcellularLocation>
    <subcellularLocation>
        <location evidence="2">Mitochondrion matrix</location>
    </subcellularLocation>
</comment>
<evidence type="ECO:0000256" key="12">
    <source>
        <dbReference type="ARBA" id="ARBA00038574"/>
    </source>
</evidence>
<evidence type="ECO:0000256" key="4">
    <source>
        <dbReference type="ARBA" id="ARBA00005997"/>
    </source>
</evidence>
<keyword evidence="8" id="KW-0809">Transit peptide</keyword>
<dbReference type="PROSITE" id="PS50873">
    <property type="entry name" value="PEROXIDASE_4"/>
    <property type="match status" value="1"/>
</dbReference>
<dbReference type="AlphaFoldDB" id="G8XYZ0"/>
<dbReference type="FunCoup" id="G8XYZ0">
    <property type="interactions" value="126"/>
</dbReference>
<keyword evidence="17" id="KW-1185">Reference proteome</keyword>
<dbReference type="PANTHER" id="PTHR31356">
    <property type="entry name" value="THYLAKOID LUMENAL 29 KDA PROTEIN, CHLOROPLASTIC-RELATED"/>
    <property type="match status" value="1"/>
</dbReference>
<evidence type="ECO:0000256" key="11">
    <source>
        <dbReference type="ARBA" id="ARBA00023128"/>
    </source>
</evidence>
<feature type="domain" description="Plant heme peroxidase family profile" evidence="15">
    <location>
        <begin position="173"/>
        <end position="366"/>
    </location>
</feature>
<dbReference type="GO" id="GO:0034599">
    <property type="term" value="P:cellular response to oxidative stress"/>
    <property type="evidence" value="ECO:0007669"/>
    <property type="project" value="InterPro"/>
</dbReference>
<comment type="similarity">
    <text evidence="4">Belongs to the peroxidase family. Cytochrome c peroxidase subfamily.</text>
</comment>
<dbReference type="Proteomes" id="UP000005222">
    <property type="component" value="Chromosome N"/>
</dbReference>
<dbReference type="InterPro" id="IPR002016">
    <property type="entry name" value="Haem_peroxidase"/>
</dbReference>
<dbReference type="InterPro" id="IPR002207">
    <property type="entry name" value="Peroxidase_I"/>
</dbReference>
<name>G8XYZ0_PICSO</name>
<comment type="subunit">
    <text evidence="12">Forms a one-to-one complex with cytochrome c.</text>
</comment>
<organism evidence="16 17">
    <name type="scientific">Pichia sorbitophila (strain ATCC MYA-4447 / BCRC 22081 / CBS 7064 / NBRC 10061 / NRRL Y-12695)</name>
    <name type="common">Hybrid yeast</name>
    <dbReference type="NCBI Taxonomy" id="559304"/>
    <lineage>
        <taxon>Eukaryota</taxon>
        <taxon>Fungi</taxon>
        <taxon>Dikarya</taxon>
        <taxon>Ascomycota</taxon>
        <taxon>Saccharomycotina</taxon>
        <taxon>Pichiomycetes</taxon>
        <taxon>Debaryomycetaceae</taxon>
        <taxon>Millerozyma</taxon>
    </lineage>
</organism>
<evidence type="ECO:0000256" key="2">
    <source>
        <dbReference type="ARBA" id="ARBA00004305"/>
    </source>
</evidence>
<comment type="function">
    <text evidence="1">Destroys radicals which are normally produced within the cells and which are toxic to biological systems.</text>
</comment>
<keyword evidence="9 14" id="KW-0560">Oxidoreductase</keyword>
<keyword evidence="6" id="KW-0349">Heme</keyword>
<evidence type="ECO:0000256" key="7">
    <source>
        <dbReference type="ARBA" id="ARBA00022723"/>
    </source>
</evidence>
<evidence type="ECO:0000256" key="6">
    <source>
        <dbReference type="ARBA" id="ARBA00022617"/>
    </source>
</evidence>
<dbReference type="PRINTS" id="PR00459">
    <property type="entry name" value="ASPEROXIDASE"/>
</dbReference>
<dbReference type="CDD" id="cd00691">
    <property type="entry name" value="ascorbate_peroxidase"/>
    <property type="match status" value="1"/>
</dbReference>
<evidence type="ECO:0000313" key="17">
    <source>
        <dbReference type="Proteomes" id="UP000005222"/>
    </source>
</evidence>
<dbReference type="GO" id="GO:0005758">
    <property type="term" value="C:mitochondrial intermembrane space"/>
    <property type="evidence" value="ECO:0007669"/>
    <property type="project" value="UniProtKB-SubCell"/>
</dbReference>
<evidence type="ECO:0000256" key="8">
    <source>
        <dbReference type="ARBA" id="ARBA00022946"/>
    </source>
</evidence>
<dbReference type="PANTHER" id="PTHR31356:SF58">
    <property type="entry name" value="CYTOCHROME C PEROXIDASE, MITOCHONDRIAL"/>
    <property type="match status" value="1"/>
</dbReference>
<dbReference type="EMBL" id="FO082046">
    <property type="protein sequence ID" value="CCE86899.1"/>
    <property type="molecule type" value="Genomic_DNA"/>
</dbReference>
<evidence type="ECO:0000256" key="1">
    <source>
        <dbReference type="ARBA" id="ARBA00003917"/>
    </source>
</evidence>
<evidence type="ECO:0000256" key="13">
    <source>
        <dbReference type="ARBA" id="ARBA00049265"/>
    </source>
</evidence>